<dbReference type="GO" id="GO:0004473">
    <property type="term" value="F:malate dehydrogenase (decarboxylating) (NADP+) activity"/>
    <property type="evidence" value="ECO:0007669"/>
    <property type="project" value="TreeGrafter"/>
</dbReference>
<reference evidence="7" key="1">
    <citation type="submission" date="2025-08" db="UniProtKB">
        <authorList>
            <consortium name="RefSeq"/>
        </authorList>
    </citation>
    <scope>IDENTIFICATION</scope>
</reference>
<dbReference type="GO" id="GO:0051287">
    <property type="term" value="F:NAD binding"/>
    <property type="evidence" value="ECO:0007669"/>
    <property type="project" value="InterPro"/>
</dbReference>
<dbReference type="AlphaFoldDB" id="A0A7E5VVH5"/>
<gene>
    <name evidence="7" type="primary">LOC113496922</name>
</gene>
<evidence type="ECO:0000313" key="7">
    <source>
        <dbReference type="RefSeq" id="XP_026732116.1"/>
    </source>
</evidence>
<dbReference type="InterPro" id="IPR046346">
    <property type="entry name" value="Aminoacid_DH-like_N_sf"/>
</dbReference>
<feature type="binding site" evidence="3">
    <location>
        <position position="289"/>
    </location>
    <ligand>
        <name>a divalent metal cation</name>
        <dbReference type="ChEBI" id="CHEBI:60240"/>
    </ligand>
</feature>
<feature type="binding site" evidence="2">
    <location>
        <position position="453"/>
    </location>
    <ligand>
        <name>(S)-malate</name>
        <dbReference type="ChEBI" id="CHEBI:15589"/>
    </ligand>
</feature>
<dbReference type="OrthoDB" id="5365701at2759"/>
<dbReference type="InParanoid" id="A0A7E5VVH5"/>
<feature type="binding site" evidence="3">
    <location>
        <position position="312"/>
    </location>
    <ligand>
        <name>a divalent metal cation</name>
        <dbReference type="ChEBI" id="CHEBI:60240"/>
    </ligand>
</feature>
<dbReference type="SUPFAM" id="SSF51735">
    <property type="entry name" value="NAD(P)-binding Rossmann-fold domains"/>
    <property type="match status" value="1"/>
</dbReference>
<feature type="domain" description="Malic enzyme NAD-binding" evidence="4">
    <location>
        <begin position="313"/>
        <end position="566"/>
    </location>
</feature>
<dbReference type="KEGG" id="tnl:113496922"/>
<feature type="binding site" evidence="2">
    <location>
        <position position="198"/>
    </location>
    <ligand>
        <name>(S)-malate</name>
        <dbReference type="ChEBI" id="CHEBI:15589"/>
    </ligand>
</feature>
<dbReference type="InterPro" id="IPR001891">
    <property type="entry name" value="Malic_OxRdtase"/>
</dbReference>
<protein>
    <submittedName>
        <fullName evidence="7">NADP-dependent malic enzyme-like isoform X1</fullName>
    </submittedName>
</protein>
<dbReference type="GO" id="GO:0005739">
    <property type="term" value="C:mitochondrion"/>
    <property type="evidence" value="ECO:0007669"/>
    <property type="project" value="TreeGrafter"/>
</dbReference>
<evidence type="ECO:0000256" key="1">
    <source>
        <dbReference type="ARBA" id="ARBA00008785"/>
    </source>
</evidence>
<evidence type="ECO:0000256" key="3">
    <source>
        <dbReference type="PIRSR" id="PIRSR000106-3"/>
    </source>
</evidence>
<dbReference type="Gene3D" id="3.40.50.720">
    <property type="entry name" value="NAD(P)-binding Rossmann-like Domain"/>
    <property type="match status" value="1"/>
</dbReference>
<dbReference type="PANTHER" id="PTHR23406">
    <property type="entry name" value="MALIC ENZYME-RELATED"/>
    <property type="match status" value="1"/>
</dbReference>
<evidence type="ECO:0000259" key="5">
    <source>
        <dbReference type="SMART" id="SM01274"/>
    </source>
</evidence>
<dbReference type="RefSeq" id="XP_026732116.1">
    <property type="nucleotide sequence ID" value="XM_026876315.1"/>
</dbReference>
<dbReference type="PANTHER" id="PTHR23406:SF90">
    <property type="entry name" value="MALIC ENZYME-RELATED"/>
    <property type="match status" value="1"/>
</dbReference>
<organism evidence="6 7">
    <name type="scientific">Trichoplusia ni</name>
    <name type="common">Cabbage looper</name>
    <dbReference type="NCBI Taxonomy" id="7111"/>
    <lineage>
        <taxon>Eukaryota</taxon>
        <taxon>Metazoa</taxon>
        <taxon>Ecdysozoa</taxon>
        <taxon>Arthropoda</taxon>
        <taxon>Hexapoda</taxon>
        <taxon>Insecta</taxon>
        <taxon>Pterygota</taxon>
        <taxon>Neoptera</taxon>
        <taxon>Endopterygota</taxon>
        <taxon>Lepidoptera</taxon>
        <taxon>Glossata</taxon>
        <taxon>Ditrysia</taxon>
        <taxon>Noctuoidea</taxon>
        <taxon>Noctuidae</taxon>
        <taxon>Plusiinae</taxon>
        <taxon>Trichoplusia</taxon>
    </lineage>
</organism>
<dbReference type="GeneID" id="113496922"/>
<dbReference type="GO" id="GO:0006108">
    <property type="term" value="P:malate metabolic process"/>
    <property type="evidence" value="ECO:0007669"/>
    <property type="project" value="TreeGrafter"/>
</dbReference>
<dbReference type="PIRSF" id="PIRSF000106">
    <property type="entry name" value="ME"/>
    <property type="match status" value="1"/>
</dbReference>
<sequence>MISVFCKNLLHRHSSSGVCLNCLGAIQKTTQQPNAGFSTTNPLFAVPGDIISGNMIKGIDHLRDPRLNKGLAFTLAERQAFGIHGLLSSEFRTLEQQLAICRLSVDRYRSFLNKYLYLTELQDTNETLFYSLLNEDIQKYLPLINSPTIGLACMRFGLVYKSARGLFISMHDKGHVEDVMRNWPERDVRAVVVTDGERVLGLGDLGAHGMGIPQGKITLMTALAGIKPHQCLPVCLDCGTNNQGLLEDPLYVGIRETRFARIHYDELVSEFMASCKKLYGPNTVIMMEDFGLTNAHRLLNRYRDDYCVFNDDVQATAAAVVAGLMVACNRITKQKLKDNTYLFLGAGSTGVGIANLLCDAMMEEGISSDEARSRCFMFDVDGLLTRKRTRTIPHHATDYIRDLEAENDFEKCVKKFKATCLIGTSTAGNSFTPAVLREVGMNTERPLIFSLSNPTRQSECTPQEAYVHTEGRCIYASGSPFPPVVYKGVEYSTGLANNYYVYPGVTLGVIAAKAIRVTDSMFLSAAKTLAKQVTDEDIKTGRIYPHVDNIKSISLAIACEIVALAHDLQLTYYAPKPKNIEEHVRENLYECNYSSNFPKFYEYPEQQTVIKLKNIEVLHKGLLPNRRKPRPTSEPPRFVLT</sequence>
<comment type="similarity">
    <text evidence="1">Belongs to the malic enzymes family.</text>
</comment>
<dbReference type="Pfam" id="PF00390">
    <property type="entry name" value="malic"/>
    <property type="match status" value="1"/>
</dbReference>
<feature type="binding site" evidence="2">
    <location>
        <position position="497"/>
    </location>
    <ligand>
        <name>(S)-malate</name>
        <dbReference type="ChEBI" id="CHEBI:15589"/>
    </ligand>
</feature>
<dbReference type="GO" id="GO:0046872">
    <property type="term" value="F:metal ion binding"/>
    <property type="evidence" value="ECO:0007669"/>
    <property type="project" value="UniProtKB-KW"/>
</dbReference>
<dbReference type="PRINTS" id="PR00072">
    <property type="entry name" value="MALOXRDTASE"/>
</dbReference>
<accession>A0A7E5VVH5</accession>
<name>A0A7E5VVH5_TRINI</name>
<evidence type="ECO:0000256" key="2">
    <source>
        <dbReference type="PIRSR" id="PIRSR000106-2"/>
    </source>
</evidence>
<dbReference type="NCBIfam" id="NF010052">
    <property type="entry name" value="PRK13529.1"/>
    <property type="match status" value="1"/>
</dbReference>
<dbReference type="Gene3D" id="3.40.50.10380">
    <property type="entry name" value="Malic enzyme, N-terminal domain"/>
    <property type="match status" value="1"/>
</dbReference>
<evidence type="ECO:0000313" key="6">
    <source>
        <dbReference type="Proteomes" id="UP000322000"/>
    </source>
</evidence>
<dbReference type="SUPFAM" id="SSF53223">
    <property type="entry name" value="Aminoacid dehydrogenase-like, N-terminal domain"/>
    <property type="match status" value="1"/>
</dbReference>
<proteinExistence type="inferred from homology"/>
<dbReference type="InterPro" id="IPR012301">
    <property type="entry name" value="Malic_N_dom"/>
</dbReference>
<feature type="binding site" evidence="3">
    <location>
        <position position="288"/>
    </location>
    <ligand>
        <name>a divalent metal cation</name>
        <dbReference type="ChEBI" id="CHEBI:60240"/>
    </ligand>
</feature>
<dbReference type="InterPro" id="IPR012302">
    <property type="entry name" value="Malic_NAD-bd"/>
</dbReference>
<dbReference type="Proteomes" id="UP000322000">
    <property type="component" value="Chromosome 8"/>
</dbReference>
<evidence type="ECO:0000259" key="4">
    <source>
        <dbReference type="SMART" id="SM00919"/>
    </source>
</evidence>
<keyword evidence="3" id="KW-0479">Metal-binding</keyword>
<dbReference type="SMART" id="SM00919">
    <property type="entry name" value="Malic_M"/>
    <property type="match status" value="1"/>
</dbReference>
<dbReference type="SMART" id="SM01274">
    <property type="entry name" value="malic"/>
    <property type="match status" value="1"/>
</dbReference>
<dbReference type="InterPro" id="IPR036291">
    <property type="entry name" value="NAD(P)-bd_dom_sf"/>
</dbReference>
<keyword evidence="6" id="KW-1185">Reference proteome</keyword>
<dbReference type="InterPro" id="IPR037062">
    <property type="entry name" value="Malic_N_dom_sf"/>
</dbReference>
<feature type="domain" description="Malic enzyme N-terminal" evidence="5">
    <location>
        <begin position="122"/>
        <end position="303"/>
    </location>
</feature>
<comment type="cofactor">
    <cofactor evidence="3">
        <name>Mg(2+)</name>
        <dbReference type="ChEBI" id="CHEBI:18420"/>
    </cofactor>
    <cofactor evidence="3">
        <name>Mn(2+)</name>
        <dbReference type="ChEBI" id="CHEBI:29035"/>
    </cofactor>
    <text evidence="3">Divalent metal cations. Prefers magnesium or manganese.</text>
</comment>
<dbReference type="Pfam" id="PF03949">
    <property type="entry name" value="Malic_M"/>
    <property type="match status" value="1"/>
</dbReference>